<dbReference type="RefSeq" id="WP_021009716.1">
    <property type="nucleotide sequence ID" value="NZ_ASHR01000010.1"/>
</dbReference>
<sequence length="504" mass="56696">MTESAIAARQIWTQHFPQVEEERLTGSMFERMIYARGYLFSDTRLAVVPSHWDKVWFGSKWYLHWDPRLEIGVATQDSTTVLVLGVCLDTDRSISRNDHLARSLVPLVSDSRRFQDRIDQLAGRFLIAVATPQGLLLQADATGQRQLFYSARTLGRFAGSHPRLVAEQAEVVPSAFGAPDFFARNGSDCFPPGATPFEGVRHLSPNLSLQLETGRLERVFPRSDRIDVPAADAAGRLVAAVGAQLPMLAARWPLITSLTGGFDSRITLGLTRHISPQMQYFTFDQLYREKVEVNRHDTATAERLAQDLGLRHTTLRISSPELPAEYTRAVARNSPVSHNRVVSWAYYTSLPKGALHLRSNLYETVRSVFRVNGINHERLGAQSMRAIYSRGRGEDPLVLEAFARFIDETGFSDSHGFDQLDLLHWEYRIGSWLPWVNIESDIAHDVIIPINSRRILRDLLSVPLPDRKSGAAMLIAAHMVWPEVMGYAINGVSRRVPTYSRSVL</sequence>
<organism evidence="2 3">
    <name type="scientific">Agrococcus pavilionensis RW1</name>
    <dbReference type="NCBI Taxonomy" id="1330458"/>
    <lineage>
        <taxon>Bacteria</taxon>
        <taxon>Bacillati</taxon>
        <taxon>Actinomycetota</taxon>
        <taxon>Actinomycetes</taxon>
        <taxon>Micrococcales</taxon>
        <taxon>Microbacteriaceae</taxon>
        <taxon>Agrococcus</taxon>
    </lineage>
</organism>
<dbReference type="Pfam" id="PF00733">
    <property type="entry name" value="Asn_synthase"/>
    <property type="match status" value="1"/>
</dbReference>
<dbReference type="GO" id="GO:0006529">
    <property type="term" value="P:asparagine biosynthetic process"/>
    <property type="evidence" value="ECO:0007669"/>
    <property type="project" value="InterPro"/>
</dbReference>
<dbReference type="InterPro" id="IPR001962">
    <property type="entry name" value="Asn_synthase"/>
</dbReference>
<evidence type="ECO:0000313" key="2">
    <source>
        <dbReference type="EMBL" id="ERG65116.1"/>
    </source>
</evidence>
<dbReference type="Proteomes" id="UP000016462">
    <property type="component" value="Unassembled WGS sequence"/>
</dbReference>
<accession>U1MT38</accession>
<evidence type="ECO:0000259" key="1">
    <source>
        <dbReference type="Pfam" id="PF00733"/>
    </source>
</evidence>
<dbReference type="InterPro" id="IPR014729">
    <property type="entry name" value="Rossmann-like_a/b/a_fold"/>
</dbReference>
<dbReference type="EMBL" id="ASHR01000010">
    <property type="protein sequence ID" value="ERG65116.1"/>
    <property type="molecule type" value="Genomic_DNA"/>
</dbReference>
<feature type="domain" description="Asparagine synthetase" evidence="1">
    <location>
        <begin position="237"/>
        <end position="331"/>
    </location>
</feature>
<name>U1MT38_9MICO</name>
<dbReference type="SUPFAM" id="SSF52402">
    <property type="entry name" value="Adenine nucleotide alpha hydrolases-like"/>
    <property type="match status" value="1"/>
</dbReference>
<dbReference type="AlphaFoldDB" id="U1MT38"/>
<dbReference type="OrthoDB" id="3265836at2"/>
<gene>
    <name evidence="2" type="ORF">L332_11785</name>
</gene>
<evidence type="ECO:0000313" key="3">
    <source>
        <dbReference type="Proteomes" id="UP000016462"/>
    </source>
</evidence>
<dbReference type="Gene3D" id="3.40.50.620">
    <property type="entry name" value="HUPs"/>
    <property type="match status" value="1"/>
</dbReference>
<protein>
    <recommendedName>
        <fullName evidence="1">Asparagine synthetase domain-containing protein</fullName>
    </recommendedName>
</protein>
<keyword evidence="3" id="KW-1185">Reference proteome</keyword>
<dbReference type="GO" id="GO:0004066">
    <property type="term" value="F:asparagine synthase (glutamine-hydrolyzing) activity"/>
    <property type="evidence" value="ECO:0007669"/>
    <property type="project" value="InterPro"/>
</dbReference>
<proteinExistence type="predicted"/>
<reference evidence="2 3" key="1">
    <citation type="journal article" date="2013" name="Genome Announc.">
        <title>First draft genome sequence from a member of the genus agrococcus, isolated from modern microbialites.</title>
        <authorList>
            <person name="White R.A.III."/>
            <person name="Grassa C.J."/>
            <person name="Suttle C.A."/>
        </authorList>
    </citation>
    <scope>NUCLEOTIDE SEQUENCE [LARGE SCALE GENOMIC DNA]</scope>
    <source>
        <strain evidence="2 3">RW1</strain>
    </source>
</reference>
<comment type="caution">
    <text evidence="2">The sequence shown here is derived from an EMBL/GenBank/DDBJ whole genome shotgun (WGS) entry which is preliminary data.</text>
</comment>